<comment type="caution">
    <text evidence="6">The sequence shown here is derived from an EMBL/GenBank/DDBJ whole genome shotgun (WGS) entry which is preliminary data.</text>
</comment>
<dbReference type="Proteomes" id="UP000192596">
    <property type="component" value="Unassembled WGS sequence"/>
</dbReference>
<keyword evidence="4" id="KW-0503">Monooxygenase</keyword>
<proteinExistence type="predicted"/>
<accession>A0A1V8SH30</accession>
<dbReference type="STRING" id="1507870.A0A1V8SH30"/>
<dbReference type="SUPFAM" id="SSF51905">
    <property type="entry name" value="FAD/NAD(P)-binding domain"/>
    <property type="match status" value="1"/>
</dbReference>
<evidence type="ECO:0000256" key="4">
    <source>
        <dbReference type="ARBA" id="ARBA00023033"/>
    </source>
</evidence>
<feature type="domain" description="FAD-binding" evidence="5">
    <location>
        <begin position="12"/>
        <end position="351"/>
    </location>
</feature>
<dbReference type="InterPro" id="IPR002938">
    <property type="entry name" value="FAD-bd"/>
</dbReference>
<sequence>MTSGTAAKITAKIAILGAGSSGLLLARLLQQTPDYSYQITIFELDPSPTSRNQGGSLDLHPQQGQLALKEAGLWSQFLQHARPEGDVKKIVDGKGDVLFDENGMQKPVEADGIGERPEIDREALRSILLESVAPSTVRWGSKVVAVSPTPGSGDKKHDVALADGTEEIGFDLVIGADGAWSKVRPLLTDVKPYYSGITALEGWAEDVYKKHPWLSEYVGAGSCYMFDENRAVLAQRQGHGGIRVYACVRKPEEWLERESGLDGLEEKAAATKLTDQEFADCGDNTKRVVLESTDKVIPRKLWMLPVGMQWNTRPGLTLLGDAAHLMTPFAGVGVNLALQDSLELARLLIAHPDDPSLAVRHYEQTMFVYSKKFAEKTYAGLQGHFSGDGAAHFAGRLKRGHEAMRMKLDPVA</sequence>
<dbReference type="PRINTS" id="PR00420">
    <property type="entry name" value="RNGMNOXGNASE"/>
</dbReference>
<keyword evidence="7" id="KW-1185">Reference proteome</keyword>
<dbReference type="AlphaFoldDB" id="A0A1V8SH30"/>
<evidence type="ECO:0000256" key="2">
    <source>
        <dbReference type="ARBA" id="ARBA00022827"/>
    </source>
</evidence>
<gene>
    <name evidence="6" type="ORF">B0A48_15667</name>
</gene>
<protein>
    <recommendedName>
        <fullName evidence="5">FAD-binding domain-containing protein</fullName>
    </recommendedName>
</protein>
<dbReference type="GO" id="GO:0004497">
    <property type="term" value="F:monooxygenase activity"/>
    <property type="evidence" value="ECO:0007669"/>
    <property type="project" value="UniProtKB-KW"/>
</dbReference>
<reference evidence="7" key="1">
    <citation type="submission" date="2017-03" db="EMBL/GenBank/DDBJ databases">
        <title>Genomes of endolithic fungi from Antarctica.</title>
        <authorList>
            <person name="Coleine C."/>
            <person name="Masonjones S."/>
            <person name="Stajich J.E."/>
        </authorList>
    </citation>
    <scope>NUCLEOTIDE SEQUENCE [LARGE SCALE GENOMIC DNA]</scope>
    <source>
        <strain evidence="7">CCFEE 5527</strain>
    </source>
</reference>
<dbReference type="InterPro" id="IPR036188">
    <property type="entry name" value="FAD/NAD-bd_sf"/>
</dbReference>
<dbReference type="OrthoDB" id="655030at2759"/>
<dbReference type="GO" id="GO:0071949">
    <property type="term" value="F:FAD binding"/>
    <property type="evidence" value="ECO:0007669"/>
    <property type="project" value="InterPro"/>
</dbReference>
<keyword evidence="1" id="KW-0285">Flavoprotein</keyword>
<evidence type="ECO:0000313" key="6">
    <source>
        <dbReference type="EMBL" id="OQN98399.1"/>
    </source>
</evidence>
<dbReference type="Gene3D" id="3.50.50.60">
    <property type="entry name" value="FAD/NAD(P)-binding domain"/>
    <property type="match status" value="1"/>
</dbReference>
<dbReference type="EMBL" id="NAJO01000046">
    <property type="protein sequence ID" value="OQN98399.1"/>
    <property type="molecule type" value="Genomic_DNA"/>
</dbReference>
<name>A0A1V8SH30_9PEZI</name>
<keyword evidence="3" id="KW-0560">Oxidoreductase</keyword>
<dbReference type="PANTHER" id="PTHR46972:SF1">
    <property type="entry name" value="FAD DEPENDENT OXIDOREDUCTASE DOMAIN-CONTAINING PROTEIN"/>
    <property type="match status" value="1"/>
</dbReference>
<keyword evidence="2" id="KW-0274">FAD</keyword>
<evidence type="ECO:0000259" key="5">
    <source>
        <dbReference type="Pfam" id="PF01494"/>
    </source>
</evidence>
<evidence type="ECO:0000313" key="7">
    <source>
        <dbReference type="Proteomes" id="UP000192596"/>
    </source>
</evidence>
<evidence type="ECO:0000256" key="3">
    <source>
        <dbReference type="ARBA" id="ARBA00023002"/>
    </source>
</evidence>
<dbReference type="PANTHER" id="PTHR46972">
    <property type="entry name" value="MONOOXYGENASE ASQM-RELATED"/>
    <property type="match status" value="1"/>
</dbReference>
<evidence type="ECO:0000256" key="1">
    <source>
        <dbReference type="ARBA" id="ARBA00022630"/>
    </source>
</evidence>
<organism evidence="6 7">
    <name type="scientific">Cryoendolithus antarcticus</name>
    <dbReference type="NCBI Taxonomy" id="1507870"/>
    <lineage>
        <taxon>Eukaryota</taxon>
        <taxon>Fungi</taxon>
        <taxon>Dikarya</taxon>
        <taxon>Ascomycota</taxon>
        <taxon>Pezizomycotina</taxon>
        <taxon>Dothideomycetes</taxon>
        <taxon>Dothideomycetidae</taxon>
        <taxon>Cladosporiales</taxon>
        <taxon>Cladosporiaceae</taxon>
        <taxon>Cryoendolithus</taxon>
    </lineage>
</organism>
<dbReference type="InParanoid" id="A0A1V8SH30"/>
<dbReference type="Pfam" id="PF01494">
    <property type="entry name" value="FAD_binding_3"/>
    <property type="match status" value="1"/>
</dbReference>